<feature type="region of interest" description="Disordered" evidence="1">
    <location>
        <begin position="12"/>
        <end position="32"/>
    </location>
</feature>
<reference evidence="2" key="1">
    <citation type="submission" date="2023-07" db="EMBL/GenBank/DDBJ databases">
        <title>draft genome sequence of fig (Ficus carica).</title>
        <authorList>
            <person name="Takahashi T."/>
            <person name="Nishimura K."/>
        </authorList>
    </citation>
    <scope>NUCLEOTIDE SEQUENCE</scope>
</reference>
<organism evidence="2 3">
    <name type="scientific">Ficus carica</name>
    <name type="common">Common fig</name>
    <dbReference type="NCBI Taxonomy" id="3494"/>
    <lineage>
        <taxon>Eukaryota</taxon>
        <taxon>Viridiplantae</taxon>
        <taxon>Streptophyta</taxon>
        <taxon>Embryophyta</taxon>
        <taxon>Tracheophyta</taxon>
        <taxon>Spermatophyta</taxon>
        <taxon>Magnoliopsida</taxon>
        <taxon>eudicotyledons</taxon>
        <taxon>Gunneridae</taxon>
        <taxon>Pentapetalae</taxon>
        <taxon>rosids</taxon>
        <taxon>fabids</taxon>
        <taxon>Rosales</taxon>
        <taxon>Moraceae</taxon>
        <taxon>Ficeae</taxon>
        <taxon>Ficus</taxon>
    </lineage>
</organism>
<accession>A0AA88E0X4</accession>
<feature type="region of interest" description="Disordered" evidence="1">
    <location>
        <begin position="81"/>
        <end position="109"/>
    </location>
</feature>
<dbReference type="AlphaFoldDB" id="A0AA88E0X4"/>
<protein>
    <submittedName>
        <fullName evidence="2">Uncharacterized protein</fullName>
    </submittedName>
</protein>
<sequence>MTRVGPTLLWKTVPGASSSSGSQSECSSSSQLLPKYQSWITRLEVNHKNMYANQITVQQAISKLLPSLRFAHVIPLKDLITPCPSSNLPPPQAGDDAADDDDKATDLGD</sequence>
<comment type="caution">
    <text evidence="2">The sequence shown here is derived from an EMBL/GenBank/DDBJ whole genome shotgun (WGS) entry which is preliminary data.</text>
</comment>
<name>A0AA88E0X4_FICCA</name>
<gene>
    <name evidence="2" type="ORF">TIFTF001_034720</name>
</gene>
<keyword evidence="3" id="KW-1185">Reference proteome</keyword>
<proteinExistence type="predicted"/>
<evidence type="ECO:0000313" key="3">
    <source>
        <dbReference type="Proteomes" id="UP001187192"/>
    </source>
</evidence>
<evidence type="ECO:0000313" key="2">
    <source>
        <dbReference type="EMBL" id="GMN65655.1"/>
    </source>
</evidence>
<dbReference type="EMBL" id="BTGU01000251">
    <property type="protein sequence ID" value="GMN65655.1"/>
    <property type="molecule type" value="Genomic_DNA"/>
</dbReference>
<dbReference type="Proteomes" id="UP001187192">
    <property type="component" value="Unassembled WGS sequence"/>
</dbReference>
<evidence type="ECO:0000256" key="1">
    <source>
        <dbReference type="SAM" id="MobiDB-lite"/>
    </source>
</evidence>
<feature type="compositionally biased region" description="Low complexity" evidence="1">
    <location>
        <begin position="17"/>
        <end position="30"/>
    </location>
</feature>